<organism evidence="7 8">
    <name type="scientific">Ruegeria marisflavi</name>
    <dbReference type="NCBI Taxonomy" id="2984152"/>
    <lineage>
        <taxon>Bacteria</taxon>
        <taxon>Pseudomonadati</taxon>
        <taxon>Pseudomonadota</taxon>
        <taxon>Alphaproteobacteria</taxon>
        <taxon>Rhodobacterales</taxon>
        <taxon>Roseobacteraceae</taxon>
        <taxon>Ruegeria</taxon>
    </lineage>
</organism>
<dbReference type="PANTHER" id="PTHR30448:SF0">
    <property type="entry name" value="RNASE ADAPTER PROTEIN RAPZ"/>
    <property type="match status" value="1"/>
</dbReference>
<reference evidence="7 8" key="1">
    <citation type="submission" date="2022-10" db="EMBL/GenBank/DDBJ databases">
        <title>Ruegeria sp. nov., isolated from ocean surface water.</title>
        <authorList>
            <person name="He W."/>
            <person name="Wang L."/>
            <person name="Zhang D.-F."/>
        </authorList>
    </citation>
    <scope>NUCLEOTIDE SEQUENCE [LARGE SCALE GENOMIC DNA]</scope>
    <source>
        <strain evidence="7 8">WL0004</strain>
    </source>
</reference>
<dbReference type="NCBIfam" id="NF003828">
    <property type="entry name" value="PRK05416.1"/>
    <property type="match status" value="1"/>
</dbReference>
<accession>A0ABT2WRR2</accession>
<dbReference type="PANTHER" id="PTHR30448">
    <property type="entry name" value="RNASE ADAPTER PROTEIN RAPZ"/>
    <property type="match status" value="1"/>
</dbReference>
<comment type="caution">
    <text evidence="7">The sequence shown here is derived from an EMBL/GenBank/DDBJ whole genome shotgun (WGS) entry which is preliminary data.</text>
</comment>
<sequence>MTQVSQIVLVTGPSGAGRSTTIHVLEDLGFEAIDNLPMGLLVRLMDGPTLNRPLALGIDVRNRDFSTDGFLDLLKNLGAIDGLQVTTLYLDCSAEVLLRRFSETRRRHPMAQGASPEAGVARELDLLQPIRDIADILIDTSMMNVHQLRAEVERWFAPSEGRQLAVSIESFSYKRGLPRSLDIVFDCRFLANPHWDPELRAADGRDPDVAAFVASDERYGPFFDKVKDMLISLLPAFRSEGKAHLSVGFGCTGGQHRSVALAEAVAKALADAGQQVSIRHREMERRRMDVRPD</sequence>
<dbReference type="Proteomes" id="UP001321014">
    <property type="component" value="Unassembled WGS sequence"/>
</dbReference>
<name>A0ABT2WRR2_9RHOB</name>
<dbReference type="Gene3D" id="3.40.50.300">
    <property type="entry name" value="P-loop containing nucleotide triphosphate hydrolases"/>
    <property type="match status" value="1"/>
</dbReference>
<dbReference type="InterPro" id="IPR053930">
    <property type="entry name" value="RapZ-like_N"/>
</dbReference>
<evidence type="ECO:0000256" key="4">
    <source>
        <dbReference type="HAMAP-Rule" id="MF_00636"/>
    </source>
</evidence>
<evidence type="ECO:0000259" key="5">
    <source>
        <dbReference type="Pfam" id="PF03668"/>
    </source>
</evidence>
<feature type="binding site" evidence="4">
    <location>
        <begin position="59"/>
        <end position="62"/>
    </location>
    <ligand>
        <name>GTP</name>
        <dbReference type="ChEBI" id="CHEBI:37565"/>
    </ligand>
</feature>
<proteinExistence type="inferred from homology"/>
<evidence type="ECO:0000256" key="3">
    <source>
        <dbReference type="ARBA" id="ARBA00023134"/>
    </source>
</evidence>
<dbReference type="InterPro" id="IPR027417">
    <property type="entry name" value="P-loop_NTPase"/>
</dbReference>
<dbReference type="RefSeq" id="WP_263388632.1">
    <property type="nucleotide sequence ID" value="NZ_JAOVQN010000012.1"/>
</dbReference>
<evidence type="ECO:0000256" key="2">
    <source>
        <dbReference type="ARBA" id="ARBA00022840"/>
    </source>
</evidence>
<evidence type="ECO:0000256" key="1">
    <source>
        <dbReference type="ARBA" id="ARBA00022741"/>
    </source>
</evidence>
<keyword evidence="2 4" id="KW-0067">ATP-binding</keyword>
<keyword evidence="3 4" id="KW-0342">GTP-binding</keyword>
<protein>
    <submittedName>
        <fullName evidence="7">RNase adapter RapZ</fullName>
    </submittedName>
</protein>
<keyword evidence="1 4" id="KW-0547">Nucleotide-binding</keyword>
<dbReference type="InterPro" id="IPR053931">
    <property type="entry name" value="RapZ_C"/>
</dbReference>
<dbReference type="SUPFAM" id="SSF52540">
    <property type="entry name" value="P-loop containing nucleoside triphosphate hydrolases"/>
    <property type="match status" value="1"/>
</dbReference>
<feature type="domain" description="RapZ C-terminal" evidence="6">
    <location>
        <begin position="165"/>
        <end position="284"/>
    </location>
</feature>
<keyword evidence="8" id="KW-1185">Reference proteome</keyword>
<dbReference type="Pfam" id="PF03668">
    <property type="entry name" value="RapZ-like_N"/>
    <property type="match status" value="1"/>
</dbReference>
<dbReference type="HAMAP" id="MF_00636">
    <property type="entry name" value="RapZ_like"/>
    <property type="match status" value="1"/>
</dbReference>
<dbReference type="InterPro" id="IPR005337">
    <property type="entry name" value="RapZ-like"/>
</dbReference>
<dbReference type="PIRSF" id="PIRSF005052">
    <property type="entry name" value="P-loopkin"/>
    <property type="match status" value="1"/>
</dbReference>
<evidence type="ECO:0000259" key="6">
    <source>
        <dbReference type="Pfam" id="PF22740"/>
    </source>
</evidence>
<dbReference type="Pfam" id="PF22740">
    <property type="entry name" value="PapZ_C"/>
    <property type="match status" value="1"/>
</dbReference>
<evidence type="ECO:0000313" key="8">
    <source>
        <dbReference type="Proteomes" id="UP001321014"/>
    </source>
</evidence>
<evidence type="ECO:0000313" key="7">
    <source>
        <dbReference type="EMBL" id="MCU9838599.1"/>
    </source>
</evidence>
<feature type="domain" description="RapZ-like N-terminal" evidence="5">
    <location>
        <begin position="6"/>
        <end position="157"/>
    </location>
</feature>
<dbReference type="EMBL" id="JAOVQN010000012">
    <property type="protein sequence ID" value="MCU9838599.1"/>
    <property type="molecule type" value="Genomic_DNA"/>
</dbReference>
<feature type="binding site" evidence="4">
    <location>
        <begin position="12"/>
        <end position="19"/>
    </location>
    <ligand>
        <name>ATP</name>
        <dbReference type="ChEBI" id="CHEBI:30616"/>
    </ligand>
</feature>
<gene>
    <name evidence="7" type="primary">rapZ</name>
    <name evidence="7" type="ORF">OEZ49_12540</name>
</gene>